<proteinExistence type="predicted"/>
<gene>
    <name evidence="1" type="ORF">A2Y85_03075</name>
</gene>
<dbReference type="EMBL" id="MEUM01000040">
    <property type="protein sequence ID" value="OGC43025.1"/>
    <property type="molecule type" value="Genomic_DNA"/>
</dbReference>
<evidence type="ECO:0008006" key="3">
    <source>
        <dbReference type="Google" id="ProtNLM"/>
    </source>
</evidence>
<evidence type="ECO:0000313" key="1">
    <source>
        <dbReference type="EMBL" id="OGC43025.1"/>
    </source>
</evidence>
<dbReference type="Pfam" id="PF14334">
    <property type="entry name" value="DUF4390"/>
    <property type="match status" value="1"/>
</dbReference>
<dbReference type="AlphaFoldDB" id="A0A1F4UDI9"/>
<name>A0A1F4UDI9_UNCW3</name>
<sequence>MPILLKILGIKAIGTVISIVIFITKSGPSLTTPDILIYEDSVRVETTLKKAFSKGLDEIIKSGSEVGIFYNIELLEKDEQGLARLLFEKTIRQYIVFQPSTNEYIISLLDDSELSINDLDSAKVLLSKIGINMIVVDRIKVECDYQVRLTAALNTIEIEAIDAKHFDLNAFWNFKYPMKNTKWIPGKEIAP</sequence>
<accession>A0A1F4UDI9</accession>
<protein>
    <recommendedName>
        <fullName evidence="3">DUF4390 domain-containing protein</fullName>
    </recommendedName>
</protein>
<dbReference type="InterPro" id="IPR025500">
    <property type="entry name" value="DUF4390"/>
</dbReference>
<organism evidence="1 2">
    <name type="scientific">candidate division WOR-3 bacterium RBG_13_43_14</name>
    <dbReference type="NCBI Taxonomy" id="1802590"/>
    <lineage>
        <taxon>Bacteria</taxon>
        <taxon>Bacteria division WOR-3</taxon>
    </lineage>
</organism>
<comment type="caution">
    <text evidence="1">The sequence shown here is derived from an EMBL/GenBank/DDBJ whole genome shotgun (WGS) entry which is preliminary data.</text>
</comment>
<reference evidence="1 2" key="1">
    <citation type="journal article" date="2016" name="Nat. Commun.">
        <title>Thousands of microbial genomes shed light on interconnected biogeochemical processes in an aquifer system.</title>
        <authorList>
            <person name="Anantharaman K."/>
            <person name="Brown C.T."/>
            <person name="Hug L.A."/>
            <person name="Sharon I."/>
            <person name="Castelle C.J."/>
            <person name="Probst A.J."/>
            <person name="Thomas B.C."/>
            <person name="Singh A."/>
            <person name="Wilkins M.J."/>
            <person name="Karaoz U."/>
            <person name="Brodie E.L."/>
            <person name="Williams K.H."/>
            <person name="Hubbard S.S."/>
            <person name="Banfield J.F."/>
        </authorList>
    </citation>
    <scope>NUCLEOTIDE SEQUENCE [LARGE SCALE GENOMIC DNA]</scope>
</reference>
<dbReference type="Proteomes" id="UP000177025">
    <property type="component" value="Unassembled WGS sequence"/>
</dbReference>
<evidence type="ECO:0000313" key="2">
    <source>
        <dbReference type="Proteomes" id="UP000177025"/>
    </source>
</evidence>